<feature type="domain" description="Flagellar hook-length control protein-like C-terminal" evidence="2">
    <location>
        <begin position="493"/>
        <end position="567"/>
    </location>
</feature>
<evidence type="ECO:0000259" key="2">
    <source>
        <dbReference type="Pfam" id="PF02120"/>
    </source>
</evidence>
<feature type="region of interest" description="Disordered" evidence="1">
    <location>
        <begin position="232"/>
        <end position="318"/>
    </location>
</feature>
<protein>
    <submittedName>
        <fullName evidence="3">Flagellar hook-length control protein FliK</fullName>
    </submittedName>
</protein>
<dbReference type="EMBL" id="CP096040">
    <property type="protein sequence ID" value="USQ93745.1"/>
    <property type="molecule type" value="Genomic_DNA"/>
</dbReference>
<feature type="region of interest" description="Disordered" evidence="1">
    <location>
        <begin position="378"/>
        <end position="413"/>
    </location>
</feature>
<evidence type="ECO:0000313" key="3">
    <source>
        <dbReference type="EMBL" id="USQ93745.1"/>
    </source>
</evidence>
<reference evidence="3 4" key="1">
    <citation type="submission" date="2022-04" db="EMBL/GenBank/DDBJ databases">
        <title>Genome sequence of soybean root-associated Caulobacter segnis RL271.</title>
        <authorList>
            <person name="Longley R."/>
            <person name="Bonito G."/>
            <person name="Trigodet F."/>
            <person name="Crosson S."/>
            <person name="Fiebig A."/>
        </authorList>
    </citation>
    <scope>NUCLEOTIDE SEQUENCE [LARGE SCALE GENOMIC DNA]</scope>
    <source>
        <strain evidence="3 4">RL271</strain>
    </source>
</reference>
<feature type="compositionally biased region" description="Basic and acidic residues" evidence="1">
    <location>
        <begin position="294"/>
        <end position="303"/>
    </location>
</feature>
<organism evidence="3 4">
    <name type="scientific">Caulobacter segnis</name>
    <dbReference type="NCBI Taxonomy" id="88688"/>
    <lineage>
        <taxon>Bacteria</taxon>
        <taxon>Pseudomonadati</taxon>
        <taxon>Pseudomonadota</taxon>
        <taxon>Alphaproteobacteria</taxon>
        <taxon>Caulobacterales</taxon>
        <taxon>Caulobacteraceae</taxon>
        <taxon>Caulobacter</taxon>
    </lineage>
</organism>
<feature type="region of interest" description="Disordered" evidence="1">
    <location>
        <begin position="47"/>
        <end position="103"/>
    </location>
</feature>
<feature type="compositionally biased region" description="Low complexity" evidence="1">
    <location>
        <begin position="79"/>
        <end position="97"/>
    </location>
</feature>
<feature type="region of interest" description="Disordered" evidence="1">
    <location>
        <begin position="558"/>
        <end position="582"/>
    </location>
</feature>
<evidence type="ECO:0000256" key="1">
    <source>
        <dbReference type="SAM" id="MobiDB-lite"/>
    </source>
</evidence>
<dbReference type="Pfam" id="PF02120">
    <property type="entry name" value="Flg_hook"/>
    <property type="match status" value="1"/>
</dbReference>
<keyword evidence="3" id="KW-0966">Cell projection</keyword>
<dbReference type="InterPro" id="IPR021136">
    <property type="entry name" value="Flagellar_hook_control-like_C"/>
</dbReference>
<keyword evidence="3" id="KW-0969">Cilium</keyword>
<keyword evidence="3" id="KW-0282">Flagellum</keyword>
<name>A0ABY4ZMG8_9CAUL</name>
<proteinExistence type="predicted"/>
<keyword evidence="4" id="KW-1185">Reference proteome</keyword>
<dbReference type="Proteomes" id="UP001057520">
    <property type="component" value="Chromosome"/>
</dbReference>
<accession>A0ABY4ZMG8</accession>
<sequence length="582" mass="58220">MAIDPTAPLTPILPSAPAGAAPDSLVVLQAMARQALANTAAELGQIVGRPSAPQTPRTGAPVEQAGRTSTQDAGHADDAPGAAKGAPPTQQAPAAKGSPETRMARAVRMATTEAVPRQAGLAPLMANVRAVVDRDDMPDEVREAGGVLLAMAPHADEITTARGLRQAVVRSGVFLEAHMARAAAAPATGGAPTPSPAGDMKAALLVFRGALSAWLAHAVPQEAADLAPGLAAEPGVGADTEAPAPSARLPSGGVASPAAAMSTRPAPSVQPTPSASVEAPPDEIPSTGPAPRAEPPEPERVSAKPDLPPSSSGDEPIAPRFAAFTTAPKVAPNATVAARGALSPLLQAGMMAEDAAAETPAGSFAEAKTAVARGYGAPAADAARSRVPPPPYASGPMAGQKPGPPVMSGDQSPADVVRGLLKGAAGALARQDLMQIASLPEPQRHGETDATEARPQGARLNLDLPFVTPQGVAVAQFEISHDGGGSGGGAVGSAERTYKVRFSIDVEPLGPVHALVTLTGARARVSLWAERAETIARLRAGEEALGAALRQADLSPEVAVHSGTPSSPGGVSPLGHFVDQAS</sequence>
<feature type="compositionally biased region" description="Low complexity" evidence="1">
    <location>
        <begin position="562"/>
        <end position="575"/>
    </location>
</feature>
<gene>
    <name evidence="3" type="ORF">MZV50_14010</name>
</gene>
<evidence type="ECO:0000313" key="4">
    <source>
        <dbReference type="Proteomes" id="UP001057520"/>
    </source>
</evidence>